<organism evidence="1">
    <name type="scientific">Anguilla anguilla</name>
    <name type="common">European freshwater eel</name>
    <name type="synonym">Muraena anguilla</name>
    <dbReference type="NCBI Taxonomy" id="7936"/>
    <lineage>
        <taxon>Eukaryota</taxon>
        <taxon>Metazoa</taxon>
        <taxon>Chordata</taxon>
        <taxon>Craniata</taxon>
        <taxon>Vertebrata</taxon>
        <taxon>Euteleostomi</taxon>
        <taxon>Actinopterygii</taxon>
        <taxon>Neopterygii</taxon>
        <taxon>Teleostei</taxon>
        <taxon>Anguilliformes</taxon>
        <taxon>Anguillidae</taxon>
        <taxon>Anguilla</taxon>
    </lineage>
</organism>
<sequence>MLVQPVFDRHAISTWASIKFWLAVGASELRKRRSLIFQIGNHFVNSLCCWY</sequence>
<reference evidence="1" key="1">
    <citation type="submission" date="2014-11" db="EMBL/GenBank/DDBJ databases">
        <authorList>
            <person name="Amaro Gonzalez C."/>
        </authorList>
    </citation>
    <scope>NUCLEOTIDE SEQUENCE</scope>
</reference>
<reference evidence="1" key="2">
    <citation type="journal article" date="2015" name="Fish Shellfish Immunol.">
        <title>Early steps in the European eel (Anguilla anguilla)-Vibrio vulnificus interaction in the gills: Role of the RtxA13 toxin.</title>
        <authorList>
            <person name="Callol A."/>
            <person name="Pajuelo D."/>
            <person name="Ebbesson L."/>
            <person name="Teles M."/>
            <person name="MacKenzie S."/>
            <person name="Amaro C."/>
        </authorList>
    </citation>
    <scope>NUCLEOTIDE SEQUENCE</scope>
</reference>
<evidence type="ECO:0000313" key="1">
    <source>
        <dbReference type="EMBL" id="JAH67553.1"/>
    </source>
</evidence>
<dbReference type="EMBL" id="GBXM01041024">
    <property type="protein sequence ID" value="JAH67553.1"/>
    <property type="molecule type" value="Transcribed_RNA"/>
</dbReference>
<dbReference type="AlphaFoldDB" id="A0A0E9URF5"/>
<protein>
    <submittedName>
        <fullName evidence="1">Uncharacterized protein</fullName>
    </submittedName>
</protein>
<accession>A0A0E9URF5</accession>
<name>A0A0E9URF5_ANGAN</name>
<proteinExistence type="predicted"/>